<keyword evidence="2" id="KW-0732">Signal</keyword>
<dbReference type="SUPFAM" id="SSF82171">
    <property type="entry name" value="DPP6 N-terminal domain-like"/>
    <property type="match status" value="1"/>
</dbReference>
<name>A0AAW7Z0Z4_9ALTE</name>
<dbReference type="GO" id="GO:0004252">
    <property type="term" value="F:serine-type endopeptidase activity"/>
    <property type="evidence" value="ECO:0007669"/>
    <property type="project" value="TreeGrafter"/>
</dbReference>
<dbReference type="PANTHER" id="PTHR42776:SF27">
    <property type="entry name" value="DIPEPTIDYL PEPTIDASE FAMILY MEMBER 6"/>
    <property type="match status" value="1"/>
</dbReference>
<accession>A0AAW7Z0Z4</accession>
<evidence type="ECO:0000313" key="4">
    <source>
        <dbReference type="EMBL" id="AMJ76163.1"/>
    </source>
</evidence>
<proteinExistence type="predicted"/>
<dbReference type="EMBL" id="CP013926">
    <property type="protein sequence ID" value="AMJ76163.1"/>
    <property type="molecule type" value="Genomic_DNA"/>
</dbReference>
<dbReference type="KEGG" id="asq:AVL57_20650"/>
<protein>
    <submittedName>
        <fullName evidence="4">Peptidase S9</fullName>
    </submittedName>
    <submittedName>
        <fullName evidence="5">Prolyl oligopeptidase family serine peptidase</fullName>
    </submittedName>
</protein>
<dbReference type="InterPro" id="IPR029058">
    <property type="entry name" value="AB_hydrolase_fold"/>
</dbReference>
<evidence type="ECO:0000256" key="2">
    <source>
        <dbReference type="SAM" id="SignalP"/>
    </source>
</evidence>
<keyword evidence="6" id="KW-1185">Reference proteome</keyword>
<dbReference type="GeneID" id="83260135"/>
<feature type="chain" id="PRO_5043880257" evidence="2">
    <location>
        <begin position="31"/>
        <end position="661"/>
    </location>
</feature>
<gene>
    <name evidence="4" type="ORF">AVL57_20650</name>
    <name evidence="5" type="ORF">Q4527_04920</name>
</gene>
<dbReference type="Proteomes" id="UP001170717">
    <property type="component" value="Unassembled WGS sequence"/>
</dbReference>
<dbReference type="SUPFAM" id="SSF53474">
    <property type="entry name" value="alpha/beta-Hydrolases"/>
    <property type="match status" value="1"/>
</dbReference>
<reference evidence="5" key="2">
    <citation type="submission" date="2023-07" db="EMBL/GenBank/DDBJ databases">
        <title>Genome content predicts the carbon catabolic preferences of heterotrophic bacteria.</title>
        <authorList>
            <person name="Gralka M."/>
        </authorList>
    </citation>
    <scope>NUCLEOTIDE SEQUENCE</scope>
    <source>
        <strain evidence="5">F2M12</strain>
    </source>
</reference>
<dbReference type="Pfam" id="PF00326">
    <property type="entry name" value="Peptidase_S9"/>
    <property type="match status" value="1"/>
</dbReference>
<keyword evidence="1" id="KW-0378">Hydrolase</keyword>
<dbReference type="RefSeq" id="WP_057795141.1">
    <property type="nucleotide sequence ID" value="NZ_CAXIBE010000002.1"/>
</dbReference>
<dbReference type="Gene3D" id="3.40.50.1820">
    <property type="entry name" value="alpha/beta hydrolase"/>
    <property type="match status" value="1"/>
</dbReference>
<dbReference type="GO" id="GO:0006508">
    <property type="term" value="P:proteolysis"/>
    <property type="evidence" value="ECO:0007669"/>
    <property type="project" value="InterPro"/>
</dbReference>
<evidence type="ECO:0000313" key="5">
    <source>
        <dbReference type="EMBL" id="MDO6576720.1"/>
    </source>
</evidence>
<reference evidence="4 6" key="1">
    <citation type="submission" date="2015-12" db="EMBL/GenBank/DDBJ databases">
        <title>Intraspecies pangenome expansion in the marine bacterium Alteromonas.</title>
        <authorList>
            <person name="Lopez-Perez M."/>
            <person name="Rodriguez-Valera F."/>
        </authorList>
    </citation>
    <scope>NUCLEOTIDE SEQUENCE [LARGE SCALE GENOMIC DNA]</scope>
    <source>
        <strain evidence="4 6">LMG 21861</strain>
    </source>
</reference>
<dbReference type="EMBL" id="JAUOQI010000003">
    <property type="protein sequence ID" value="MDO6576720.1"/>
    <property type="molecule type" value="Genomic_DNA"/>
</dbReference>
<sequence>MRCRFFSCIHSVTSLVVLFFFSLVSVCALSDENTAEPVENVSAPLPYTVFSALPAYRMPALSPKGDKIAFVKNVNEPDELSVLATFDLTTGKIHYLLHSDNEKVKINWYRWVNDERIVVSARYESRRGNTRVYDTRLLAMNFDAQGEKPKHLLDWRRLKRRAADPNRVPQFQDNVIDWLPDDPEHILMAIDVEVFALPSVFKVNVYTGSTSRLERGKRSIRDWVVDRQHNVRVGITLDYDSGERHVLLKEGDSWRTLFSYNAMTEKGQMPLGFGLDPNILYYQGYKGDYKALFTLNLETNEHTEIFSDEGYDVNGSLIYSPVTNDAIGIRHLGRHYWDERYVALQNGLDEALVDYSNTLVSFSRDEKKYIVYSESDTMPGAYFIGDREKGSLDFLFQQYPKIEEGMLTEHNLITYTARDDIEIEAYLTLPKGEGPFPTIIHPHGGPGARDFSGFDYWTSYFTNKGYAVLRPNFRGSEGYGFDFAQSQMKSWGLSMQDDITDAANWMVEQGYATKDNMCIVGASYGGYAALMAAVKTPDLFQCAISFAGVSSLKHIVIHARRFVNSDLVKDQIGDDFDDLESRSPYYNAEGIKTPILLVHGEEDRIVRPLQSRYMADELEDLDKTFKYVELESGDHYLSIQGNRHRFFAEMDAFLNKYLKTE</sequence>
<evidence type="ECO:0000256" key="1">
    <source>
        <dbReference type="ARBA" id="ARBA00022801"/>
    </source>
</evidence>
<feature type="signal peptide" evidence="2">
    <location>
        <begin position="1"/>
        <end position="30"/>
    </location>
</feature>
<evidence type="ECO:0000313" key="7">
    <source>
        <dbReference type="Proteomes" id="UP001170717"/>
    </source>
</evidence>
<dbReference type="Proteomes" id="UP000056750">
    <property type="component" value="Chromosome"/>
</dbReference>
<organism evidence="5 7">
    <name type="scientific">Alteromonas stellipolaris</name>
    <dbReference type="NCBI Taxonomy" id="233316"/>
    <lineage>
        <taxon>Bacteria</taxon>
        <taxon>Pseudomonadati</taxon>
        <taxon>Pseudomonadota</taxon>
        <taxon>Gammaproteobacteria</taxon>
        <taxon>Alteromonadales</taxon>
        <taxon>Alteromonadaceae</taxon>
        <taxon>Alteromonas/Salinimonas group</taxon>
        <taxon>Alteromonas</taxon>
    </lineage>
</organism>
<evidence type="ECO:0000259" key="3">
    <source>
        <dbReference type="Pfam" id="PF00326"/>
    </source>
</evidence>
<dbReference type="InterPro" id="IPR001375">
    <property type="entry name" value="Peptidase_S9_cat"/>
</dbReference>
<feature type="domain" description="Peptidase S9 prolyl oligopeptidase catalytic" evidence="3">
    <location>
        <begin position="454"/>
        <end position="659"/>
    </location>
</feature>
<evidence type="ECO:0000313" key="6">
    <source>
        <dbReference type="Proteomes" id="UP000056750"/>
    </source>
</evidence>
<dbReference type="PANTHER" id="PTHR42776">
    <property type="entry name" value="SERINE PEPTIDASE S9 FAMILY MEMBER"/>
    <property type="match status" value="1"/>
</dbReference>
<dbReference type="AlphaFoldDB" id="A0AAW7Z0Z4"/>